<dbReference type="AlphaFoldDB" id="A0A1T4XFH3"/>
<dbReference type="RefSeq" id="WP_234990697.1">
    <property type="nucleotide sequence ID" value="NZ_FUYC01000010.1"/>
</dbReference>
<evidence type="ECO:0000313" key="3">
    <source>
        <dbReference type="EMBL" id="SKA88342.1"/>
    </source>
</evidence>
<keyword evidence="4" id="KW-1185">Reference proteome</keyword>
<dbReference type="InterPro" id="IPR008988">
    <property type="entry name" value="Transcriptional_repressor_C"/>
</dbReference>
<evidence type="ECO:0000313" key="4">
    <source>
        <dbReference type="Proteomes" id="UP000190027"/>
    </source>
</evidence>
<sequence>MSEVNMKSQPLCRFPQGTKVRVKDLAQCRGARSRLYALGLTPGTELEVMSAPGGPCRLRVRGANLTIGHGLATKILVCPVDGCPARDCPDGCGGACPGVEVRIEDDDA</sequence>
<dbReference type="Gene3D" id="2.30.30.90">
    <property type="match status" value="1"/>
</dbReference>
<accession>A0A1T4XFH3</accession>
<organism evidence="3 4">
    <name type="scientific">Paucidesulfovibrio gracilis DSM 16080</name>
    <dbReference type="NCBI Taxonomy" id="1121449"/>
    <lineage>
        <taxon>Bacteria</taxon>
        <taxon>Pseudomonadati</taxon>
        <taxon>Thermodesulfobacteriota</taxon>
        <taxon>Desulfovibrionia</taxon>
        <taxon>Desulfovibrionales</taxon>
        <taxon>Desulfovibrionaceae</taxon>
        <taxon>Paucidesulfovibrio</taxon>
    </lineage>
</organism>
<feature type="domain" description="Ferrous iron transporter FeoA-like" evidence="2">
    <location>
        <begin position="9"/>
        <end position="79"/>
    </location>
</feature>
<gene>
    <name evidence="3" type="ORF">SAMN02745704_02109</name>
</gene>
<dbReference type="InterPro" id="IPR053184">
    <property type="entry name" value="FeoA-like"/>
</dbReference>
<name>A0A1T4XFH3_9BACT</name>
<dbReference type="EMBL" id="FUYC01000010">
    <property type="protein sequence ID" value="SKA88342.1"/>
    <property type="molecule type" value="Genomic_DNA"/>
</dbReference>
<dbReference type="GO" id="GO:0046914">
    <property type="term" value="F:transition metal ion binding"/>
    <property type="evidence" value="ECO:0007669"/>
    <property type="project" value="InterPro"/>
</dbReference>
<evidence type="ECO:0000259" key="2">
    <source>
        <dbReference type="SMART" id="SM00899"/>
    </source>
</evidence>
<dbReference type="Proteomes" id="UP000190027">
    <property type="component" value="Unassembled WGS sequence"/>
</dbReference>
<reference evidence="3 4" key="1">
    <citation type="submission" date="2017-02" db="EMBL/GenBank/DDBJ databases">
        <authorList>
            <person name="Peterson S.W."/>
        </authorList>
    </citation>
    <scope>NUCLEOTIDE SEQUENCE [LARGE SCALE GENOMIC DNA]</scope>
    <source>
        <strain evidence="3 4">DSM 16080</strain>
    </source>
</reference>
<dbReference type="Pfam" id="PF04023">
    <property type="entry name" value="FeoA"/>
    <property type="match status" value="1"/>
</dbReference>
<protein>
    <submittedName>
        <fullName evidence="3">Ferrous iron transport protein A</fullName>
    </submittedName>
</protein>
<proteinExistence type="predicted"/>
<dbReference type="PANTHER" id="PTHR43151:SF1">
    <property type="entry name" value="SSR2333 PROTEIN"/>
    <property type="match status" value="1"/>
</dbReference>
<dbReference type="SMART" id="SM00899">
    <property type="entry name" value="FeoA"/>
    <property type="match status" value="1"/>
</dbReference>
<dbReference type="STRING" id="1121449.SAMN02745704_02109"/>
<dbReference type="InterPro" id="IPR007167">
    <property type="entry name" value="Fe-transptr_FeoA-like"/>
</dbReference>
<evidence type="ECO:0000256" key="1">
    <source>
        <dbReference type="ARBA" id="ARBA00023004"/>
    </source>
</evidence>
<dbReference type="PANTHER" id="PTHR43151">
    <property type="entry name" value="FEOA FAMILY PROTEIN"/>
    <property type="match status" value="1"/>
</dbReference>
<dbReference type="InterPro" id="IPR038157">
    <property type="entry name" value="FeoA_core_dom"/>
</dbReference>
<dbReference type="SUPFAM" id="SSF50037">
    <property type="entry name" value="C-terminal domain of transcriptional repressors"/>
    <property type="match status" value="1"/>
</dbReference>
<keyword evidence="1" id="KW-0408">Iron</keyword>